<evidence type="ECO:0000259" key="1">
    <source>
        <dbReference type="Pfam" id="PF13439"/>
    </source>
</evidence>
<dbReference type="EMBL" id="CP076134">
    <property type="protein sequence ID" value="QWG15734.1"/>
    <property type="molecule type" value="Genomic_DNA"/>
</dbReference>
<gene>
    <name evidence="2" type="ORF">KMZ29_10025</name>
</gene>
<dbReference type="PANTHER" id="PTHR45947">
    <property type="entry name" value="SULFOQUINOVOSYL TRANSFERASE SQD2"/>
    <property type="match status" value="1"/>
</dbReference>
<evidence type="ECO:0000313" key="3">
    <source>
        <dbReference type="Proteomes" id="UP000680839"/>
    </source>
</evidence>
<evidence type="ECO:0000313" key="2">
    <source>
        <dbReference type="EMBL" id="QWG15734.1"/>
    </source>
</evidence>
<dbReference type="Pfam" id="PF13439">
    <property type="entry name" value="Glyco_transf_4"/>
    <property type="match status" value="1"/>
</dbReference>
<dbReference type="InterPro" id="IPR050194">
    <property type="entry name" value="Glycosyltransferase_grp1"/>
</dbReference>
<dbReference type="CDD" id="cd03814">
    <property type="entry name" value="GT4-like"/>
    <property type="match status" value="1"/>
</dbReference>
<proteinExistence type="predicted"/>
<dbReference type="Gene3D" id="3.40.50.2000">
    <property type="entry name" value="Glycogen Phosphorylase B"/>
    <property type="match status" value="2"/>
</dbReference>
<dbReference type="Pfam" id="PF13692">
    <property type="entry name" value="Glyco_trans_1_4"/>
    <property type="match status" value="1"/>
</dbReference>
<dbReference type="SUPFAM" id="SSF53756">
    <property type="entry name" value="UDP-Glycosyltransferase/glycogen phosphorylase"/>
    <property type="match status" value="1"/>
</dbReference>
<name>A0A975RQB1_9BRAD</name>
<sequence>MMRVLVATDAWHPQVNGVVRTLAMTAEAARALGVDVSFLTPQSFRTVALPSYPDLRLALPSPAAIARLIGEARPDSIHIATEGPIGLLTRRYCRKHGLPFTTSFHTRFPEYISARLPIPESWIWAALRWFHGASQAVMAATPALASELRVRGFRNVVLWPRGVDTSQFHPRAVDLGLPRPVFLSVGRVAVEKNLEAFLGLDLPGTKLIVGDGPARAGLARKYPQAVFLGARQGEELAEVYAGADVFVFPSRTDTFGLVLLEALASGLPVAAFPVTGPRDVIGAAPVGSLNEDLQVACLAALAISPRACREFAAGHSWEASARAFVENIAHARSLDPKGEPVQFAVKAPRLIG</sequence>
<dbReference type="InterPro" id="IPR028098">
    <property type="entry name" value="Glyco_trans_4-like_N"/>
</dbReference>
<dbReference type="GO" id="GO:0016757">
    <property type="term" value="F:glycosyltransferase activity"/>
    <property type="evidence" value="ECO:0007669"/>
    <property type="project" value="TreeGrafter"/>
</dbReference>
<dbReference type="PANTHER" id="PTHR45947:SF3">
    <property type="entry name" value="SULFOQUINOVOSYL TRANSFERASE SQD2"/>
    <property type="match status" value="1"/>
</dbReference>
<organism evidence="2 3">
    <name type="scientific">Bradyrhizobium sediminis</name>
    <dbReference type="NCBI Taxonomy" id="2840469"/>
    <lineage>
        <taxon>Bacteria</taxon>
        <taxon>Pseudomonadati</taxon>
        <taxon>Pseudomonadota</taxon>
        <taxon>Alphaproteobacteria</taxon>
        <taxon>Hyphomicrobiales</taxon>
        <taxon>Nitrobacteraceae</taxon>
        <taxon>Bradyrhizobium</taxon>
    </lineage>
</organism>
<accession>A0A975RQB1</accession>
<feature type="domain" description="Glycosyltransferase subfamily 4-like N-terminal" evidence="1">
    <location>
        <begin position="15"/>
        <end position="166"/>
    </location>
</feature>
<dbReference type="AlphaFoldDB" id="A0A975RQB1"/>
<reference evidence="2" key="1">
    <citation type="submission" date="2021-06" db="EMBL/GenBank/DDBJ databases">
        <title>Bradyrhizobium sp. S2-20-1 Genome sequencing.</title>
        <authorList>
            <person name="Jin L."/>
        </authorList>
    </citation>
    <scope>NUCLEOTIDE SEQUENCE</scope>
    <source>
        <strain evidence="2">S2-20-1</strain>
    </source>
</reference>
<protein>
    <submittedName>
        <fullName evidence="2">Glycosyltransferase family 1 protein</fullName>
    </submittedName>
</protein>
<dbReference type="Proteomes" id="UP000680839">
    <property type="component" value="Chromosome"/>
</dbReference>